<evidence type="ECO:0000313" key="2">
    <source>
        <dbReference type="EMBL" id="TPW78039.1"/>
    </source>
</evidence>
<dbReference type="EMBL" id="VHQG01000001">
    <property type="protein sequence ID" value="TPW78039.1"/>
    <property type="molecule type" value="Genomic_DNA"/>
</dbReference>
<name>A0A506YC79_9MICO</name>
<dbReference type="AlphaFoldDB" id="A0A506YC79"/>
<organism evidence="2 3">
    <name type="scientific">Schumannella soli</name>
    <dbReference type="NCBI Taxonomy" id="2590779"/>
    <lineage>
        <taxon>Bacteria</taxon>
        <taxon>Bacillati</taxon>
        <taxon>Actinomycetota</taxon>
        <taxon>Actinomycetes</taxon>
        <taxon>Micrococcales</taxon>
        <taxon>Microbacteriaceae</taxon>
        <taxon>Schumannella</taxon>
    </lineage>
</organism>
<dbReference type="RefSeq" id="WP_141162564.1">
    <property type="nucleotide sequence ID" value="NZ_VHQG01000001.1"/>
</dbReference>
<evidence type="ECO:0000256" key="1">
    <source>
        <dbReference type="SAM" id="MobiDB-lite"/>
    </source>
</evidence>
<feature type="compositionally biased region" description="Low complexity" evidence="1">
    <location>
        <begin position="17"/>
        <end position="41"/>
    </location>
</feature>
<keyword evidence="3" id="KW-1185">Reference proteome</keyword>
<feature type="region of interest" description="Disordered" evidence="1">
    <location>
        <begin position="1"/>
        <end position="61"/>
    </location>
</feature>
<gene>
    <name evidence="2" type="ORF">FJ657_05275</name>
</gene>
<accession>A0A506YC79</accession>
<reference evidence="2 3" key="1">
    <citation type="submission" date="2019-06" db="EMBL/GenBank/DDBJ databases">
        <authorList>
            <person name="Li F."/>
        </authorList>
    </citation>
    <scope>NUCLEOTIDE SEQUENCE [LARGE SCALE GENOMIC DNA]</scope>
    <source>
        <strain evidence="2 3">10F1D-1</strain>
    </source>
</reference>
<sequence length="134" mass="14558">MARRNLGDLVGNLPTREPASATPVEPAEVAPEAPGEVASEAAEGKPKKATAKPAKSSPTAPDSVAYYATLIRKDTRLREDQIERLTILARRLNRAKTEGPRITENTIIRIGVDLALDQYERDQPGSTGSKRIWA</sequence>
<feature type="compositionally biased region" description="Low complexity" evidence="1">
    <location>
        <begin position="51"/>
        <end position="61"/>
    </location>
</feature>
<protein>
    <submittedName>
        <fullName evidence="2">Uncharacterized protein</fullName>
    </submittedName>
</protein>
<evidence type="ECO:0000313" key="3">
    <source>
        <dbReference type="Proteomes" id="UP000316252"/>
    </source>
</evidence>
<dbReference type="Proteomes" id="UP000316252">
    <property type="component" value="Unassembled WGS sequence"/>
</dbReference>
<proteinExistence type="predicted"/>
<comment type="caution">
    <text evidence="2">The sequence shown here is derived from an EMBL/GenBank/DDBJ whole genome shotgun (WGS) entry which is preliminary data.</text>
</comment>
<dbReference type="OrthoDB" id="517099at2"/>